<keyword evidence="1" id="KW-0560">Oxidoreductase</keyword>
<keyword evidence="1" id="KW-0223">Dioxygenase</keyword>
<protein>
    <submittedName>
        <fullName evidence="1">Phytanoyl-CoA dioxygenase family protein</fullName>
    </submittedName>
</protein>
<dbReference type="AlphaFoldDB" id="A0A5C8ZGG2"/>
<evidence type="ECO:0000313" key="1">
    <source>
        <dbReference type="EMBL" id="TXR56962.1"/>
    </source>
</evidence>
<organism evidence="1 2">
    <name type="scientific">Quadrisphaera setariae</name>
    <dbReference type="NCBI Taxonomy" id="2593304"/>
    <lineage>
        <taxon>Bacteria</taxon>
        <taxon>Bacillati</taxon>
        <taxon>Actinomycetota</taxon>
        <taxon>Actinomycetes</taxon>
        <taxon>Kineosporiales</taxon>
        <taxon>Kineosporiaceae</taxon>
        <taxon>Quadrisphaera</taxon>
    </lineage>
</organism>
<name>A0A5C8ZGG2_9ACTN</name>
<dbReference type="RefSeq" id="WP_147925383.1">
    <property type="nucleotide sequence ID" value="NZ_VKAC01000003.1"/>
</dbReference>
<dbReference type="OrthoDB" id="9798771at2"/>
<dbReference type="Gene3D" id="2.60.120.620">
    <property type="entry name" value="q2cbj1_9rhob like domain"/>
    <property type="match status" value="1"/>
</dbReference>
<evidence type="ECO:0000313" key="2">
    <source>
        <dbReference type="Proteomes" id="UP000321234"/>
    </source>
</evidence>
<dbReference type="SUPFAM" id="SSF51197">
    <property type="entry name" value="Clavaminate synthase-like"/>
    <property type="match status" value="1"/>
</dbReference>
<dbReference type="Proteomes" id="UP000321234">
    <property type="component" value="Unassembled WGS sequence"/>
</dbReference>
<dbReference type="EMBL" id="VKAC01000003">
    <property type="protein sequence ID" value="TXR56962.1"/>
    <property type="molecule type" value="Genomic_DNA"/>
</dbReference>
<proteinExistence type="predicted"/>
<keyword evidence="2" id="KW-1185">Reference proteome</keyword>
<reference evidence="1 2" key="1">
    <citation type="submission" date="2019-07" db="EMBL/GenBank/DDBJ databases">
        <title>Quadrisphaera sp. strain DD2A genome sequencing and assembly.</title>
        <authorList>
            <person name="Kim I."/>
        </authorList>
    </citation>
    <scope>NUCLEOTIDE SEQUENCE [LARGE SCALE GENOMIC DNA]</scope>
    <source>
        <strain evidence="1 2">DD2A</strain>
    </source>
</reference>
<dbReference type="GO" id="GO:0051213">
    <property type="term" value="F:dioxygenase activity"/>
    <property type="evidence" value="ECO:0007669"/>
    <property type="project" value="UniProtKB-KW"/>
</dbReference>
<gene>
    <name evidence="1" type="ORF">FMM08_05535</name>
</gene>
<comment type="caution">
    <text evidence="1">The sequence shown here is derived from an EMBL/GenBank/DDBJ whole genome shotgun (WGS) entry which is preliminary data.</text>
</comment>
<sequence length="292" mass="31515">MSENAPLSAEQVEQFLATGVVVVEGAFDPSTQPPGWVDRGWERLGVDPDDPATWTRPRVHLPTEQRVDAAQLAPRAHAAALQLLGHTGADPRVDLPWEWGDGFIANLGVGADRPFDPPSPQVPGWHKDGDFFRHFLDSPEQGLLTIVLWTDVLSTGGGTFVATDSVGVVARHLAEHPEGLLPTELQETPLISRCREFTEVTGKAGDVVLMHPFTLHATSQNVLRAQRLITNPPIALAEPMRFDRPSDGTGASAGGHSPVERAVLRGLGVDSYAFAPTAPREAVVPERLRRAS</sequence>
<accession>A0A5C8ZGG2</accession>